<evidence type="ECO:0000313" key="4">
    <source>
        <dbReference type="EMBL" id="KKA30869.1"/>
    </source>
</evidence>
<comment type="caution">
    <text evidence="4">The sequence shown here is derived from an EMBL/GenBank/DDBJ whole genome shotgun (WGS) entry which is preliminary data.</text>
</comment>
<evidence type="ECO:0000313" key="5">
    <source>
        <dbReference type="Proteomes" id="UP000033483"/>
    </source>
</evidence>
<dbReference type="AlphaFoldDB" id="A0A0F4ZJS4"/>
<dbReference type="Proteomes" id="UP000033483">
    <property type="component" value="Unassembled WGS sequence"/>
</dbReference>
<dbReference type="InterPro" id="IPR036291">
    <property type="entry name" value="NAD(P)-bd_dom_sf"/>
</dbReference>
<dbReference type="PANTHER" id="PTHR43008:SF7">
    <property type="entry name" value="SHORT CHAIN DEHYDROGENASE_REDUCTASE (AFU_ORTHOLOGUE AFUA_2G00830)"/>
    <property type="match status" value="1"/>
</dbReference>
<evidence type="ECO:0000256" key="2">
    <source>
        <dbReference type="ARBA" id="ARBA00022857"/>
    </source>
</evidence>
<keyword evidence="5" id="KW-1185">Reference proteome</keyword>
<dbReference type="PROSITE" id="PS00061">
    <property type="entry name" value="ADH_SHORT"/>
    <property type="match status" value="1"/>
</dbReference>
<dbReference type="Pfam" id="PF00106">
    <property type="entry name" value="adh_short"/>
    <property type="match status" value="1"/>
</dbReference>
<proteinExistence type="inferred from homology"/>
<keyword evidence="2" id="KW-0521">NADP</keyword>
<keyword evidence="3" id="KW-0560">Oxidoreductase</keyword>
<evidence type="ECO:0000256" key="1">
    <source>
        <dbReference type="ARBA" id="ARBA00006484"/>
    </source>
</evidence>
<comment type="similarity">
    <text evidence="1">Belongs to the short-chain dehydrogenases/reductases (SDR) family.</text>
</comment>
<reference evidence="4 5" key="1">
    <citation type="submission" date="2015-03" db="EMBL/GenBank/DDBJ databases">
        <authorList>
            <person name="Radwan O."/>
            <person name="Al-Naeli F.A."/>
            <person name="Rendon G.A."/>
            <person name="Fields C."/>
        </authorList>
    </citation>
    <scope>NUCLEOTIDE SEQUENCE [LARGE SCALE GENOMIC DNA]</scope>
    <source>
        <strain evidence="4">CR-DP1</strain>
    </source>
</reference>
<dbReference type="CDD" id="cd05233">
    <property type="entry name" value="SDR_c"/>
    <property type="match status" value="1"/>
</dbReference>
<protein>
    <recommendedName>
        <fullName evidence="6">Short chain dehydrogenase/reductase</fullName>
    </recommendedName>
</protein>
<evidence type="ECO:0000256" key="3">
    <source>
        <dbReference type="ARBA" id="ARBA00023002"/>
    </source>
</evidence>
<evidence type="ECO:0008006" key="6">
    <source>
        <dbReference type="Google" id="ProtNLM"/>
    </source>
</evidence>
<dbReference type="Gene3D" id="3.40.50.720">
    <property type="entry name" value="NAD(P)-binding Rossmann-like Domain"/>
    <property type="match status" value="1"/>
</dbReference>
<dbReference type="EMBL" id="LAEV01000214">
    <property type="protein sequence ID" value="KKA30869.1"/>
    <property type="molecule type" value="Genomic_DNA"/>
</dbReference>
<accession>A0A0F4ZJS4</accession>
<organism evidence="4 5">
    <name type="scientific">Thielaviopsis punctulata</name>
    <dbReference type="NCBI Taxonomy" id="72032"/>
    <lineage>
        <taxon>Eukaryota</taxon>
        <taxon>Fungi</taxon>
        <taxon>Dikarya</taxon>
        <taxon>Ascomycota</taxon>
        <taxon>Pezizomycotina</taxon>
        <taxon>Sordariomycetes</taxon>
        <taxon>Hypocreomycetidae</taxon>
        <taxon>Microascales</taxon>
        <taxon>Ceratocystidaceae</taxon>
        <taxon>Thielaviopsis</taxon>
    </lineage>
</organism>
<dbReference type="PRINTS" id="PR00081">
    <property type="entry name" value="GDHRDH"/>
</dbReference>
<gene>
    <name evidence="4" type="ORF">TD95_000722</name>
</gene>
<dbReference type="InterPro" id="IPR002347">
    <property type="entry name" value="SDR_fam"/>
</dbReference>
<dbReference type="GO" id="GO:0016616">
    <property type="term" value="F:oxidoreductase activity, acting on the CH-OH group of donors, NAD or NADP as acceptor"/>
    <property type="evidence" value="ECO:0007669"/>
    <property type="project" value="UniProtKB-ARBA"/>
</dbReference>
<sequence length="280" mass="29985">MPAPVFCAGSTALITGAGSGIGLALATFCASQGMSLLLVDKDTARLSSLSTEFPSSKIRVESCDVSSASAWAGLRETVVREFGSVELLALNAGTMKAGASWDDVDAFRVTIETNLFGVIYGIQAMLPEINKAAEQQKKTAIVITGSKQGITNPPGNPAYNASKAAVKSVAEQLSFDLQKQTTTVHLLVPGWTFTGMTGSKATAEKPAGAWTPEQVVQYLDEKMSSNEFYIICPDNEVDEETDKKRMLWAAGDVVYRRPALSRWREETKAEAAEGVSNMMI</sequence>
<dbReference type="OrthoDB" id="5307821at2759"/>
<name>A0A0F4ZJS4_9PEZI</name>
<dbReference type="PANTHER" id="PTHR43008">
    <property type="entry name" value="BENZIL REDUCTASE"/>
    <property type="match status" value="1"/>
</dbReference>
<dbReference type="GO" id="GO:0050664">
    <property type="term" value="F:oxidoreductase activity, acting on NAD(P)H, oxygen as acceptor"/>
    <property type="evidence" value="ECO:0007669"/>
    <property type="project" value="TreeGrafter"/>
</dbReference>
<dbReference type="InterPro" id="IPR020904">
    <property type="entry name" value="Sc_DH/Rdtase_CS"/>
</dbReference>
<dbReference type="SUPFAM" id="SSF51735">
    <property type="entry name" value="NAD(P)-binding Rossmann-fold domains"/>
    <property type="match status" value="1"/>
</dbReference>